<dbReference type="Proteomes" id="UP001055439">
    <property type="component" value="Chromosome 4"/>
</dbReference>
<organism evidence="2 3">
    <name type="scientific">Musa troglodytarum</name>
    <name type="common">fe'i banana</name>
    <dbReference type="NCBI Taxonomy" id="320322"/>
    <lineage>
        <taxon>Eukaryota</taxon>
        <taxon>Viridiplantae</taxon>
        <taxon>Streptophyta</taxon>
        <taxon>Embryophyta</taxon>
        <taxon>Tracheophyta</taxon>
        <taxon>Spermatophyta</taxon>
        <taxon>Magnoliopsida</taxon>
        <taxon>Liliopsida</taxon>
        <taxon>Zingiberales</taxon>
        <taxon>Musaceae</taxon>
        <taxon>Musa</taxon>
    </lineage>
</organism>
<dbReference type="EMBL" id="CP097506">
    <property type="protein sequence ID" value="URD95673.1"/>
    <property type="molecule type" value="Genomic_DNA"/>
</dbReference>
<evidence type="ECO:0000256" key="1">
    <source>
        <dbReference type="SAM" id="MobiDB-lite"/>
    </source>
</evidence>
<evidence type="ECO:0000313" key="3">
    <source>
        <dbReference type="Proteomes" id="UP001055439"/>
    </source>
</evidence>
<keyword evidence="3" id="KW-1185">Reference proteome</keyword>
<evidence type="ECO:0000313" key="2">
    <source>
        <dbReference type="EMBL" id="URD95673.1"/>
    </source>
</evidence>
<feature type="region of interest" description="Disordered" evidence="1">
    <location>
        <begin position="1"/>
        <end position="20"/>
    </location>
</feature>
<dbReference type="AlphaFoldDB" id="A0A9E7FKQ0"/>
<accession>A0A9E7FKQ0</accession>
<gene>
    <name evidence="2" type="ORF">MUK42_14140</name>
</gene>
<name>A0A9E7FKQ0_9LILI</name>
<proteinExistence type="predicted"/>
<reference evidence="2" key="1">
    <citation type="submission" date="2022-05" db="EMBL/GenBank/DDBJ databases">
        <title>The Musa troglodytarum L. genome provides insights into the mechanism of non-climacteric behaviour and enrichment of carotenoids.</title>
        <authorList>
            <person name="Wang J."/>
        </authorList>
    </citation>
    <scope>NUCLEOTIDE SEQUENCE</scope>
    <source>
        <tissue evidence="2">Leaf</tissue>
    </source>
</reference>
<sequence>MVQIYMDEGIGGSSGSSSEVSAPDVANLVPGLLAGFPYRLHPFLHQLLELLGPLLHLLLEARHGACSQER</sequence>
<protein>
    <submittedName>
        <fullName evidence="2">Uncharacterized protein</fullName>
    </submittedName>
</protein>